<evidence type="ECO:0000313" key="8">
    <source>
        <dbReference type="Proteomes" id="UP000002037"/>
    </source>
</evidence>
<dbReference type="KEGG" id="ctp:CTRG_01422"/>
<gene>
    <name evidence="7" type="ORF">CTRG_01422</name>
</gene>
<feature type="compositionally biased region" description="Polar residues" evidence="5">
    <location>
        <begin position="487"/>
        <end position="506"/>
    </location>
</feature>
<evidence type="ECO:0000256" key="3">
    <source>
        <dbReference type="ARBA" id="ARBA00023134"/>
    </source>
</evidence>
<feature type="compositionally biased region" description="Low complexity" evidence="5">
    <location>
        <begin position="22"/>
        <end position="36"/>
    </location>
</feature>
<dbReference type="eggNOG" id="KOG2655">
    <property type="taxonomic scope" value="Eukaryota"/>
</dbReference>
<feature type="region of interest" description="Disordered" evidence="5">
    <location>
        <begin position="486"/>
        <end position="519"/>
    </location>
</feature>
<dbReference type="Proteomes" id="UP000002037">
    <property type="component" value="Unassembled WGS sequence"/>
</dbReference>
<dbReference type="STRING" id="294747.C5M6E1"/>
<dbReference type="GO" id="GO:0005525">
    <property type="term" value="F:GTP binding"/>
    <property type="evidence" value="ECO:0007669"/>
    <property type="project" value="UniProtKB-KW"/>
</dbReference>
<evidence type="ECO:0000313" key="7">
    <source>
        <dbReference type="EMBL" id="EER34561.1"/>
    </source>
</evidence>
<dbReference type="EMBL" id="GG692396">
    <property type="protein sequence ID" value="EER34561.1"/>
    <property type="molecule type" value="Genomic_DNA"/>
</dbReference>
<dbReference type="PANTHER" id="PTHR18884">
    <property type="entry name" value="SEPTIN"/>
    <property type="match status" value="1"/>
</dbReference>
<reference evidence="7 8" key="1">
    <citation type="journal article" date="2009" name="Nature">
        <title>Evolution of pathogenicity and sexual reproduction in eight Candida genomes.</title>
        <authorList>
            <person name="Butler G."/>
            <person name="Rasmussen M.D."/>
            <person name="Lin M.F."/>
            <person name="Santos M.A."/>
            <person name="Sakthikumar S."/>
            <person name="Munro C.A."/>
            <person name="Rheinbay E."/>
            <person name="Grabherr M."/>
            <person name="Forche A."/>
            <person name="Reedy J.L."/>
            <person name="Agrafioti I."/>
            <person name="Arnaud M.B."/>
            <person name="Bates S."/>
            <person name="Brown A.J."/>
            <person name="Brunke S."/>
            <person name="Costanzo M.C."/>
            <person name="Fitzpatrick D.A."/>
            <person name="de Groot P.W."/>
            <person name="Harris D."/>
            <person name="Hoyer L.L."/>
            <person name="Hube B."/>
            <person name="Klis F.M."/>
            <person name="Kodira C."/>
            <person name="Lennard N."/>
            <person name="Logue M.E."/>
            <person name="Martin R."/>
            <person name="Neiman A.M."/>
            <person name="Nikolaou E."/>
            <person name="Quail M.A."/>
            <person name="Quinn J."/>
            <person name="Santos M.C."/>
            <person name="Schmitzberger F.F."/>
            <person name="Sherlock G."/>
            <person name="Shah P."/>
            <person name="Silverstein K.A."/>
            <person name="Skrzypek M.S."/>
            <person name="Soll D."/>
            <person name="Staggs R."/>
            <person name="Stansfield I."/>
            <person name="Stumpf M.P."/>
            <person name="Sudbery P.E."/>
            <person name="Srikantha T."/>
            <person name="Zeng Q."/>
            <person name="Berman J."/>
            <person name="Berriman M."/>
            <person name="Heitman J."/>
            <person name="Gow N.A."/>
            <person name="Lorenz M.C."/>
            <person name="Birren B.W."/>
            <person name="Kellis M."/>
            <person name="Cuomo C.A."/>
        </authorList>
    </citation>
    <scope>NUCLEOTIDE SEQUENCE [LARGE SCALE GENOMIC DNA]</scope>
    <source>
        <strain evidence="8">ATCC MYA-3404 / T1</strain>
    </source>
</reference>
<dbReference type="InterPro" id="IPR016491">
    <property type="entry name" value="Septin"/>
</dbReference>
<comment type="similarity">
    <text evidence="4">Belongs to the TRAFAC class TrmE-Era-EngA-EngB-Septin-like GTPase superfamily. Septin GTPase family.</text>
</comment>
<feature type="domain" description="Septin-type G" evidence="6">
    <location>
        <begin position="112"/>
        <end position="374"/>
    </location>
</feature>
<dbReference type="VEuPathDB" id="FungiDB:CTRG_01422"/>
<protein>
    <recommendedName>
        <fullName evidence="6">Septin-type G domain-containing protein</fullName>
    </recommendedName>
</protein>
<dbReference type="PROSITE" id="PS51719">
    <property type="entry name" value="G_SEPTIN"/>
    <property type="match status" value="1"/>
</dbReference>
<dbReference type="GO" id="GO:0032156">
    <property type="term" value="C:septin cytoskeleton"/>
    <property type="evidence" value="ECO:0007669"/>
    <property type="project" value="UniProtKB-ARBA"/>
</dbReference>
<dbReference type="InterPro" id="IPR027417">
    <property type="entry name" value="P-loop_NTPase"/>
</dbReference>
<dbReference type="GO" id="GO:0005938">
    <property type="term" value="C:cell cortex"/>
    <property type="evidence" value="ECO:0007669"/>
    <property type="project" value="UniProtKB-ARBA"/>
</dbReference>
<evidence type="ECO:0000259" key="6">
    <source>
        <dbReference type="PROSITE" id="PS51719"/>
    </source>
</evidence>
<dbReference type="GO" id="GO:0005935">
    <property type="term" value="C:cellular bud neck"/>
    <property type="evidence" value="ECO:0007669"/>
    <property type="project" value="UniProtKB-SubCell"/>
</dbReference>
<dbReference type="OrthoDB" id="416553at2759"/>
<feature type="compositionally biased region" description="Polar residues" evidence="5">
    <location>
        <begin position="56"/>
        <end position="70"/>
    </location>
</feature>
<dbReference type="GeneID" id="8296483"/>
<organism evidence="7 8">
    <name type="scientific">Candida tropicalis (strain ATCC MYA-3404 / T1)</name>
    <name type="common">Yeast</name>
    <dbReference type="NCBI Taxonomy" id="294747"/>
    <lineage>
        <taxon>Eukaryota</taxon>
        <taxon>Fungi</taxon>
        <taxon>Dikarya</taxon>
        <taxon>Ascomycota</taxon>
        <taxon>Saccharomycotina</taxon>
        <taxon>Pichiomycetes</taxon>
        <taxon>Debaryomycetaceae</taxon>
        <taxon>Candida/Lodderomyces clade</taxon>
        <taxon>Candida</taxon>
    </lineage>
</organism>
<feature type="region of interest" description="Disordered" evidence="5">
    <location>
        <begin position="54"/>
        <end position="96"/>
    </location>
</feature>
<proteinExistence type="inferred from homology"/>
<keyword evidence="2 4" id="KW-0547">Nucleotide-binding</keyword>
<dbReference type="InterPro" id="IPR030379">
    <property type="entry name" value="G_SEPTIN_dom"/>
</dbReference>
<evidence type="ECO:0000256" key="2">
    <source>
        <dbReference type="ARBA" id="ARBA00022741"/>
    </source>
</evidence>
<evidence type="ECO:0000256" key="5">
    <source>
        <dbReference type="SAM" id="MobiDB-lite"/>
    </source>
</evidence>
<dbReference type="AlphaFoldDB" id="C5M6E1"/>
<evidence type="ECO:0000256" key="4">
    <source>
        <dbReference type="RuleBase" id="RU004560"/>
    </source>
</evidence>
<dbReference type="SUPFAM" id="SSF52540">
    <property type="entry name" value="P-loop containing nucleoside triphosphate hydrolases"/>
    <property type="match status" value="1"/>
</dbReference>
<dbReference type="Gene3D" id="3.40.50.300">
    <property type="entry name" value="P-loop containing nucleotide triphosphate hydrolases"/>
    <property type="match status" value="1"/>
</dbReference>
<accession>C5M6E1</accession>
<feature type="region of interest" description="Disordered" evidence="5">
    <location>
        <begin position="1"/>
        <end position="40"/>
    </location>
</feature>
<comment type="subcellular location">
    <subcellularLocation>
        <location evidence="1">Bud neck</location>
    </subcellularLocation>
</comment>
<dbReference type="CDD" id="cd01850">
    <property type="entry name" value="CDC_Septin"/>
    <property type="match status" value="1"/>
</dbReference>
<evidence type="ECO:0000256" key="1">
    <source>
        <dbReference type="ARBA" id="ARBA00004266"/>
    </source>
</evidence>
<dbReference type="PIRSF" id="PIRSF006698">
    <property type="entry name" value="Septin"/>
    <property type="match status" value="1"/>
</dbReference>
<keyword evidence="3 4" id="KW-0342">GTP-binding</keyword>
<name>C5M6E1_CANTT</name>
<dbReference type="HOGENOM" id="CLU_017718_8_0_1"/>
<keyword evidence="8" id="KW-1185">Reference proteome</keyword>
<dbReference type="Pfam" id="PF00735">
    <property type="entry name" value="Septin"/>
    <property type="match status" value="1"/>
</dbReference>
<dbReference type="RefSeq" id="XP_002547116.1">
    <property type="nucleotide sequence ID" value="XM_002547070.1"/>
</dbReference>
<sequence>MITPSLRELKLTAVPSNDNIGTSSSRPSSTPPVASTMDTTHKFSNPISLISKKGSFKNTSNSSLPTMTETKTQKVETKHHIPVSNSTTADNGSRKPGLSYLPSQCEKISSLTGGTLTILLVGERGTGKTSFINSLFGSNLINENSEDKDIGDNKSISVHRFELVEDNIKLDLRVIETIDYGNSFNSNASWITLSKYVDDQFKLYLYQSQQPKRATMVDSRIHCCIYFLNSATKSISNLDIQSMKSLSTKTNLLPVIAKADMLTDVELNGFKKLLNRTMKEYHIRICENLPSLVLLQRLELMVPFVIVSSLEKHENKNGKLVRARKYPWGMVEIENPLHCDFIYLRKLLLIENTLEFVAATEVYYEQYRCTYLTSHLLKNSQYEAGRNVLNGLEQLMMQQQDQIVELISNTETSDDPIIGVMEQQVNYRLSKYRKEQESRLRSWKVHLVDEQEKLQKELHMLADQRNSLQKAIDEFYNISEVEELQDSSETYKNGTDEIQTSITPSVISEEDKEFSPPLE</sequence>